<proteinExistence type="predicted"/>
<comment type="caution">
    <text evidence="1">The sequence shown here is derived from an EMBL/GenBank/DDBJ whole genome shotgun (WGS) entry which is preliminary data.</text>
</comment>
<name>A0A1J4JD58_9EUKA</name>
<evidence type="ECO:0008006" key="3">
    <source>
        <dbReference type="Google" id="ProtNLM"/>
    </source>
</evidence>
<accession>A0A1J4JD58</accession>
<evidence type="ECO:0000313" key="1">
    <source>
        <dbReference type="EMBL" id="OHS96585.1"/>
    </source>
</evidence>
<organism evidence="1 2">
    <name type="scientific">Tritrichomonas foetus</name>
    <dbReference type="NCBI Taxonomy" id="1144522"/>
    <lineage>
        <taxon>Eukaryota</taxon>
        <taxon>Metamonada</taxon>
        <taxon>Parabasalia</taxon>
        <taxon>Tritrichomonadida</taxon>
        <taxon>Tritrichomonadidae</taxon>
        <taxon>Tritrichomonas</taxon>
    </lineage>
</organism>
<dbReference type="VEuPathDB" id="TrichDB:TRFO_37245"/>
<gene>
    <name evidence="1" type="ORF">TRFO_37245</name>
</gene>
<dbReference type="RefSeq" id="XP_068349722.1">
    <property type="nucleotide sequence ID" value="XM_068511310.1"/>
</dbReference>
<keyword evidence="2" id="KW-1185">Reference proteome</keyword>
<dbReference type="AlphaFoldDB" id="A0A1J4JD58"/>
<dbReference type="OrthoDB" id="10690247at2759"/>
<evidence type="ECO:0000313" key="2">
    <source>
        <dbReference type="Proteomes" id="UP000179807"/>
    </source>
</evidence>
<dbReference type="GeneID" id="94846014"/>
<dbReference type="Proteomes" id="UP000179807">
    <property type="component" value="Unassembled WGS sequence"/>
</dbReference>
<reference evidence="1" key="1">
    <citation type="submission" date="2016-10" db="EMBL/GenBank/DDBJ databases">
        <authorList>
            <person name="Benchimol M."/>
            <person name="Almeida L.G."/>
            <person name="Vasconcelos A.T."/>
            <person name="Perreira-Neves A."/>
            <person name="Rosa I.A."/>
            <person name="Tasca T."/>
            <person name="Bogo M.R."/>
            <person name="de Souza W."/>
        </authorList>
    </citation>
    <scope>NUCLEOTIDE SEQUENCE [LARGE SCALE GENOMIC DNA]</scope>
    <source>
        <strain evidence="1">K</strain>
    </source>
</reference>
<protein>
    <recommendedName>
        <fullName evidence="3">DUF3447 domain-containing protein</fullName>
    </recommendedName>
</protein>
<sequence>MAFGAVKIFKYLLMNDAQLKYNSFLFAIIGGNLDIIHIFEKEAIVNFKEIGSEFISQSYSYHYPSIAEYIMSLCDLGELENNIGKGKYSVISLKVQNSICSFDFSTFLECLNDDIGLEYFLNEYYSDNSLYDCLIETYSYLFYTFLVEYNAEVSIITTYRVHL</sequence>
<dbReference type="EMBL" id="MLAK01001167">
    <property type="protein sequence ID" value="OHS96585.1"/>
    <property type="molecule type" value="Genomic_DNA"/>
</dbReference>